<comment type="caution">
    <text evidence="2">The sequence shown here is derived from an EMBL/GenBank/DDBJ whole genome shotgun (WGS) entry which is preliminary data.</text>
</comment>
<keyword evidence="3" id="KW-1185">Reference proteome</keyword>
<protein>
    <submittedName>
        <fullName evidence="2">Uncharacterized protein</fullName>
    </submittedName>
</protein>
<evidence type="ECO:0000313" key="3">
    <source>
        <dbReference type="Proteomes" id="UP001516023"/>
    </source>
</evidence>
<sequence length="260" mass="28373">MGKKRNNGAKKKQAAKKKISSTYGVSVLKGGTIARNNGVIEMESKNAAKAPKTTQASQKSSALHHSDDLTKSKSKESQCRQNEKNEFLRLHASLEERSLILQAQKDQQQKGKKQRKKQKNGWGNFARPSSWNMAPATLTLAPKTTQQLVDDAADQVAQLSEIGQQRPPPTVGEIAPGKSSLATAAGLEWKTNTARVDSMQQSQIHLNSFAALDDGSDSENDWADNKPAKVPQFQFQPASFSFQSSFVPVGPSEDDIDPDL</sequence>
<evidence type="ECO:0000256" key="1">
    <source>
        <dbReference type="SAM" id="MobiDB-lite"/>
    </source>
</evidence>
<feature type="region of interest" description="Disordered" evidence="1">
    <location>
        <begin position="156"/>
        <end position="179"/>
    </location>
</feature>
<feature type="region of interest" description="Disordered" evidence="1">
    <location>
        <begin position="43"/>
        <end position="85"/>
    </location>
</feature>
<feature type="region of interest" description="Disordered" evidence="1">
    <location>
        <begin position="1"/>
        <end position="27"/>
    </location>
</feature>
<dbReference type="AlphaFoldDB" id="A0ABD3PA66"/>
<dbReference type="Proteomes" id="UP001516023">
    <property type="component" value="Unassembled WGS sequence"/>
</dbReference>
<accession>A0ABD3PA66</accession>
<proteinExistence type="predicted"/>
<feature type="compositionally biased region" description="Basic residues" evidence="1">
    <location>
        <begin position="110"/>
        <end position="119"/>
    </location>
</feature>
<feature type="compositionally biased region" description="Basic residues" evidence="1">
    <location>
        <begin position="1"/>
        <end position="19"/>
    </location>
</feature>
<dbReference type="EMBL" id="JABMIG020000238">
    <property type="protein sequence ID" value="KAL3784353.1"/>
    <property type="molecule type" value="Genomic_DNA"/>
</dbReference>
<feature type="compositionally biased region" description="Polar residues" evidence="1">
    <location>
        <begin position="52"/>
        <end position="63"/>
    </location>
</feature>
<feature type="region of interest" description="Disordered" evidence="1">
    <location>
        <begin position="99"/>
        <end position="136"/>
    </location>
</feature>
<reference evidence="2 3" key="1">
    <citation type="journal article" date="2020" name="G3 (Bethesda)">
        <title>Improved Reference Genome for Cyclotella cryptica CCMP332, a Model for Cell Wall Morphogenesis, Salinity Adaptation, and Lipid Production in Diatoms (Bacillariophyta).</title>
        <authorList>
            <person name="Roberts W.R."/>
            <person name="Downey K.M."/>
            <person name="Ruck E.C."/>
            <person name="Traller J.C."/>
            <person name="Alverson A.J."/>
        </authorList>
    </citation>
    <scope>NUCLEOTIDE SEQUENCE [LARGE SCALE GENOMIC DNA]</scope>
    <source>
        <strain evidence="2 3">CCMP332</strain>
    </source>
</reference>
<organism evidence="2 3">
    <name type="scientific">Cyclotella cryptica</name>
    <dbReference type="NCBI Taxonomy" id="29204"/>
    <lineage>
        <taxon>Eukaryota</taxon>
        <taxon>Sar</taxon>
        <taxon>Stramenopiles</taxon>
        <taxon>Ochrophyta</taxon>
        <taxon>Bacillariophyta</taxon>
        <taxon>Coscinodiscophyceae</taxon>
        <taxon>Thalassiosirophycidae</taxon>
        <taxon>Stephanodiscales</taxon>
        <taxon>Stephanodiscaceae</taxon>
        <taxon>Cyclotella</taxon>
    </lineage>
</organism>
<name>A0ABD3PA66_9STRA</name>
<evidence type="ECO:0000313" key="2">
    <source>
        <dbReference type="EMBL" id="KAL3784353.1"/>
    </source>
</evidence>
<feature type="compositionally biased region" description="Basic and acidic residues" evidence="1">
    <location>
        <begin position="64"/>
        <end position="85"/>
    </location>
</feature>
<gene>
    <name evidence="2" type="ORF">HJC23_004116</name>
</gene>
<feature type="region of interest" description="Disordered" evidence="1">
    <location>
        <begin position="211"/>
        <end position="230"/>
    </location>
</feature>